<name>A0ABT8WD98_9FLAO</name>
<dbReference type="EMBL" id="JAUOEK010000142">
    <property type="protein sequence ID" value="MDO5971132.1"/>
    <property type="molecule type" value="Genomic_DNA"/>
</dbReference>
<evidence type="ECO:0000313" key="2">
    <source>
        <dbReference type="EMBL" id="MDO5971132.1"/>
    </source>
</evidence>
<dbReference type="EC" id="2.4.-.-" evidence="2"/>
<dbReference type="Pfam" id="PF00535">
    <property type="entry name" value="Glycos_transf_2"/>
    <property type="match status" value="1"/>
</dbReference>
<dbReference type="InterPro" id="IPR001173">
    <property type="entry name" value="Glyco_trans_2-like"/>
</dbReference>
<protein>
    <submittedName>
        <fullName evidence="2">Glycosyltransferase</fullName>
        <ecNumber evidence="2">2.4.-.-</ecNumber>
    </submittedName>
</protein>
<sequence>MDNTKSIIKISIIIPVFNVEKFLNKCISSIVNQEVDSDKFEIIAVNDGSTDGSLNVLEEIKKKTKNLKIITQENQGLSGARNTGLENADGQYILFVDSDDYILPNALKVLVEKGVNREIDILEFGAEGVTPENKVTYSTTATTNNEVLTGEQYLSQINYMGSACNKLYRLTFLNENNLRFMPNVYIEDIEFNTRAVFLSKKIIAIKDILAHFLQREGSITRTKNFVKKEKMIFDIFTVLNSINSFTEKNVTKESIAYIPLKKRVSALIATMLLRVLKETKTIKIKKNIIIKLKNQDLYPIVFKPKTKSKKWFVFFANQYQLFSLSCIIFCKYNILRYGR</sequence>
<keyword evidence="2" id="KW-0328">Glycosyltransferase</keyword>
<dbReference type="GO" id="GO:0016757">
    <property type="term" value="F:glycosyltransferase activity"/>
    <property type="evidence" value="ECO:0007669"/>
    <property type="project" value="UniProtKB-KW"/>
</dbReference>
<organism evidence="2 3">
    <name type="scientific">Flavivirga aquimarina</name>
    <dbReference type="NCBI Taxonomy" id="2027862"/>
    <lineage>
        <taxon>Bacteria</taxon>
        <taxon>Pseudomonadati</taxon>
        <taxon>Bacteroidota</taxon>
        <taxon>Flavobacteriia</taxon>
        <taxon>Flavobacteriales</taxon>
        <taxon>Flavobacteriaceae</taxon>
        <taxon>Flavivirga</taxon>
    </lineage>
</organism>
<keyword evidence="2" id="KW-0808">Transferase</keyword>
<feature type="domain" description="Glycosyltransferase 2-like" evidence="1">
    <location>
        <begin position="11"/>
        <end position="116"/>
    </location>
</feature>
<comment type="caution">
    <text evidence="2">The sequence shown here is derived from an EMBL/GenBank/DDBJ whole genome shotgun (WGS) entry which is preliminary data.</text>
</comment>
<dbReference type="CDD" id="cd00761">
    <property type="entry name" value="Glyco_tranf_GTA_type"/>
    <property type="match status" value="1"/>
</dbReference>
<gene>
    <name evidence="2" type="ORF">Q4Q35_15090</name>
</gene>
<evidence type="ECO:0000313" key="3">
    <source>
        <dbReference type="Proteomes" id="UP001176883"/>
    </source>
</evidence>
<dbReference type="Gene3D" id="3.90.550.10">
    <property type="entry name" value="Spore Coat Polysaccharide Biosynthesis Protein SpsA, Chain A"/>
    <property type="match status" value="1"/>
</dbReference>
<proteinExistence type="predicted"/>
<accession>A0ABT8WD98</accession>
<dbReference type="RefSeq" id="WP_303278836.1">
    <property type="nucleotide sequence ID" value="NZ_JAUOEK010000142.1"/>
</dbReference>
<keyword evidence="3" id="KW-1185">Reference proteome</keyword>
<dbReference type="PANTHER" id="PTHR22916:SF3">
    <property type="entry name" value="UDP-GLCNAC:BETAGAL BETA-1,3-N-ACETYLGLUCOSAMINYLTRANSFERASE-LIKE PROTEIN 1"/>
    <property type="match status" value="1"/>
</dbReference>
<dbReference type="PANTHER" id="PTHR22916">
    <property type="entry name" value="GLYCOSYLTRANSFERASE"/>
    <property type="match status" value="1"/>
</dbReference>
<reference evidence="2" key="1">
    <citation type="submission" date="2023-07" db="EMBL/GenBank/DDBJ databases">
        <title>Two novel species in the genus Flavivirga.</title>
        <authorList>
            <person name="Kwon K."/>
        </authorList>
    </citation>
    <scope>NUCLEOTIDE SEQUENCE</scope>
    <source>
        <strain evidence="2">KCTC 52353</strain>
    </source>
</reference>
<dbReference type="SUPFAM" id="SSF53448">
    <property type="entry name" value="Nucleotide-diphospho-sugar transferases"/>
    <property type="match status" value="1"/>
</dbReference>
<dbReference type="Proteomes" id="UP001176883">
    <property type="component" value="Unassembled WGS sequence"/>
</dbReference>
<dbReference type="InterPro" id="IPR029044">
    <property type="entry name" value="Nucleotide-diphossugar_trans"/>
</dbReference>
<evidence type="ECO:0000259" key="1">
    <source>
        <dbReference type="Pfam" id="PF00535"/>
    </source>
</evidence>